<gene>
    <name evidence="1" type="ORF">W908_05215</name>
</gene>
<evidence type="ECO:0000313" key="2">
    <source>
        <dbReference type="Proteomes" id="UP000068905"/>
    </source>
</evidence>
<dbReference type="AlphaFoldDB" id="A0A0M4L5L2"/>
<dbReference type="InterPro" id="IPR042257">
    <property type="entry name" value="DGOK_C"/>
</dbReference>
<dbReference type="Gene3D" id="3.30.420.310">
    <property type="entry name" value="2-keto-3-deoxy-galactonokinase, C-terminal domain"/>
    <property type="match status" value="1"/>
</dbReference>
<dbReference type="PATRIC" id="fig|1125411.7.peg.1027"/>
<dbReference type="Gene3D" id="3.30.420.300">
    <property type="entry name" value="2-keto-3-deoxy-galactonokinase, substrate binding domain"/>
    <property type="match status" value="1"/>
</dbReference>
<keyword evidence="1" id="KW-0418">Kinase</keyword>
<sequence length="304" mass="33713">MDIKAKWIAADWGTTHMRAWAIGDNDSVLAYRESNEGMKDLQQNEFEPVLLRLIENWLDDNKVTNVMACGMVGAKQGWVETPYLKVPCVPIDNSQLTIASTKNTHIKVYLVPGVMQHQPADIMRGEETQIAGFINENPNFNGVVCLPGTHAKWVSIKDRHITSFKTYMTGELFGVISNHTLIRHSTSIKGWNQASFEIGIHEGFENPGSIGSDLFSLRSESIVNDLDRDEARSRLSGLLLGLELNGAQSYWKNNNVTLIGSELLSNNYHQGLKILGGESQLFSLEAATLSGLSSAYKELNSESE</sequence>
<dbReference type="InterPro" id="IPR042258">
    <property type="entry name" value="DGOK_N"/>
</dbReference>
<dbReference type="KEGG" id="tsn:W908_05215"/>
<dbReference type="EMBL" id="CP006911">
    <property type="protein sequence ID" value="ALE02000.1"/>
    <property type="molecule type" value="Genomic_DNA"/>
</dbReference>
<proteinExistence type="predicted"/>
<keyword evidence="1" id="KW-0808">Transferase</keyword>
<evidence type="ECO:0000313" key="1">
    <source>
        <dbReference type="EMBL" id="ALE02000.1"/>
    </source>
</evidence>
<accession>A0A0M4L5L2</accession>
<dbReference type="GO" id="GO:0034194">
    <property type="term" value="P:D-galactonate catabolic process"/>
    <property type="evidence" value="ECO:0007669"/>
    <property type="project" value="InterPro"/>
</dbReference>
<dbReference type="Proteomes" id="UP000068905">
    <property type="component" value="Chromosome"/>
</dbReference>
<dbReference type="STRING" id="1125411.W908_05215"/>
<dbReference type="Pfam" id="PF05035">
    <property type="entry name" value="DGOK"/>
    <property type="match status" value="1"/>
</dbReference>
<name>A0A0M4L5L2_9GAMM</name>
<reference evidence="1 2" key="1">
    <citation type="journal article" date="2015" name="Genome Announc.">
        <title>Genome Sequence of 'Candidatus Thioglobus singularis' Strain PS1, a Mixotroph from the SUP05 Clade of Marine Gammaproteobacteria.</title>
        <authorList>
            <person name="Marshall K.T."/>
            <person name="Morris R.M."/>
        </authorList>
    </citation>
    <scope>NUCLEOTIDE SEQUENCE [LARGE SCALE GENOMIC DNA]</scope>
    <source>
        <strain evidence="1 2">PS1</strain>
    </source>
</reference>
<organism evidence="1 2">
    <name type="scientific">Candidatus Pseudothioglobus singularis PS1</name>
    <dbReference type="NCBI Taxonomy" id="1125411"/>
    <lineage>
        <taxon>Bacteria</taxon>
        <taxon>Pseudomonadati</taxon>
        <taxon>Pseudomonadota</taxon>
        <taxon>Gammaproteobacteria</taxon>
        <taxon>Candidatus Pseudothioglobaceae</taxon>
        <taxon>Candidatus Pseudothioglobus</taxon>
    </lineage>
</organism>
<dbReference type="InterPro" id="IPR007729">
    <property type="entry name" value="DGOK"/>
</dbReference>
<protein>
    <submittedName>
        <fullName evidence="1">2-keto-3-deoxy-galactonokinase</fullName>
    </submittedName>
</protein>
<dbReference type="GO" id="GO:0008671">
    <property type="term" value="F:2-dehydro-3-deoxygalactonokinase activity"/>
    <property type="evidence" value="ECO:0007669"/>
    <property type="project" value="InterPro"/>
</dbReference>
<keyword evidence="2" id="KW-1185">Reference proteome</keyword>